<dbReference type="AlphaFoldDB" id="A0A369Q5B0"/>
<evidence type="ECO:0000313" key="4">
    <source>
        <dbReference type="Proteomes" id="UP000253919"/>
    </source>
</evidence>
<evidence type="ECO:0000313" key="2">
    <source>
        <dbReference type="EMBL" id="RDC58685.1"/>
    </source>
</evidence>
<dbReference type="EMBL" id="QASA01000003">
    <property type="protein sequence ID" value="RDC58685.1"/>
    <property type="molecule type" value="Genomic_DNA"/>
</dbReference>
<evidence type="ECO:0000256" key="1">
    <source>
        <dbReference type="SAM" id="MobiDB-lite"/>
    </source>
</evidence>
<organism evidence="2 4">
    <name type="scientific">Adhaeribacter pallidiroseus</name>
    <dbReference type="NCBI Taxonomy" id="2072847"/>
    <lineage>
        <taxon>Bacteria</taxon>
        <taxon>Pseudomonadati</taxon>
        <taxon>Bacteroidota</taxon>
        <taxon>Cytophagia</taxon>
        <taxon>Cytophagales</taxon>
        <taxon>Hymenobacteraceae</taxon>
        <taxon>Adhaeribacter</taxon>
    </lineage>
</organism>
<name>A0A369Q5B0_9BACT</name>
<proteinExistence type="predicted"/>
<dbReference type="Proteomes" id="UP000253919">
    <property type="component" value="Unassembled WGS sequence"/>
</dbReference>
<sequence length="57" mass="5996">MSRKLTAGTPAPKSGQYQIIGPRGGKGPERTSTKGNPLPPTPKAGSFYKLVDPTKTK</sequence>
<keyword evidence="4" id="KW-1185">Reference proteome</keyword>
<evidence type="ECO:0000313" key="3">
    <source>
        <dbReference type="EMBL" id="RDC58728.1"/>
    </source>
</evidence>
<comment type="caution">
    <text evidence="2">The sequence shown here is derived from an EMBL/GenBank/DDBJ whole genome shotgun (WGS) entry which is preliminary data.</text>
</comment>
<gene>
    <name evidence="2" type="ORF">AHMF7616_05319</name>
    <name evidence="3" type="ORF">AHMF7616_05362</name>
</gene>
<protein>
    <submittedName>
        <fullName evidence="2">Uncharacterized protein</fullName>
    </submittedName>
</protein>
<reference evidence="2 4" key="1">
    <citation type="submission" date="2018-04" db="EMBL/GenBank/DDBJ databases">
        <title>Adhaeribacter sp. HMF7616 genome sequencing and assembly.</title>
        <authorList>
            <person name="Kang H."/>
            <person name="Kang J."/>
            <person name="Cha I."/>
            <person name="Kim H."/>
            <person name="Joh K."/>
        </authorList>
    </citation>
    <scope>NUCLEOTIDE SEQUENCE [LARGE SCALE GENOMIC DNA]</scope>
    <source>
        <strain evidence="2 4">HMF7616</strain>
    </source>
</reference>
<dbReference type="EMBL" id="QASA01000003">
    <property type="protein sequence ID" value="RDC58728.1"/>
    <property type="molecule type" value="Genomic_DNA"/>
</dbReference>
<feature type="region of interest" description="Disordered" evidence="1">
    <location>
        <begin position="1"/>
        <end position="57"/>
    </location>
</feature>
<accession>A0A369Q5B0</accession>